<feature type="compositionally biased region" description="Polar residues" evidence="1">
    <location>
        <begin position="276"/>
        <end position="294"/>
    </location>
</feature>
<reference evidence="3 4" key="2">
    <citation type="journal article" date="2021" name="Curr. Genet.">
        <title>Genetic response to nitrogen starvation in the aggressive Eucalyptus foliar pathogen Teratosphaeria destructans.</title>
        <authorList>
            <person name="Havenga M."/>
            <person name="Wingfield B.D."/>
            <person name="Wingfield M.J."/>
            <person name="Dreyer L.L."/>
            <person name="Roets F."/>
            <person name="Aylward J."/>
        </authorList>
    </citation>
    <scope>NUCLEOTIDE SEQUENCE [LARGE SCALE GENOMIC DNA]</scope>
    <source>
        <strain evidence="3">CMW44962</strain>
    </source>
</reference>
<gene>
    <name evidence="3" type="ORF">Tdes44962_MAKER03395</name>
</gene>
<dbReference type="AlphaFoldDB" id="A0A9W7SQF7"/>
<evidence type="ECO:0000313" key="4">
    <source>
        <dbReference type="Proteomes" id="UP001138500"/>
    </source>
</evidence>
<feature type="transmembrane region" description="Helical" evidence="2">
    <location>
        <begin position="653"/>
        <end position="683"/>
    </location>
</feature>
<keyword evidence="2" id="KW-0812">Transmembrane</keyword>
<evidence type="ECO:0000256" key="2">
    <source>
        <dbReference type="SAM" id="Phobius"/>
    </source>
</evidence>
<feature type="transmembrane region" description="Helical" evidence="2">
    <location>
        <begin position="587"/>
        <end position="612"/>
    </location>
</feature>
<evidence type="ECO:0000256" key="1">
    <source>
        <dbReference type="SAM" id="MobiDB-lite"/>
    </source>
</evidence>
<dbReference type="EMBL" id="RIBY02001967">
    <property type="protein sequence ID" value="KAH9826691.1"/>
    <property type="molecule type" value="Genomic_DNA"/>
</dbReference>
<feature type="transmembrane region" description="Helical" evidence="2">
    <location>
        <begin position="527"/>
        <end position="549"/>
    </location>
</feature>
<accession>A0A9W7SQF7</accession>
<name>A0A9W7SQF7_9PEZI</name>
<evidence type="ECO:0000313" key="3">
    <source>
        <dbReference type="EMBL" id="KAH9826691.1"/>
    </source>
</evidence>
<feature type="region of interest" description="Disordered" evidence="1">
    <location>
        <begin position="39"/>
        <end position="111"/>
    </location>
</feature>
<keyword evidence="4" id="KW-1185">Reference proteome</keyword>
<feature type="region of interest" description="Disordered" evidence="1">
    <location>
        <begin position="1"/>
        <end position="27"/>
    </location>
</feature>
<feature type="transmembrane region" description="Helical" evidence="2">
    <location>
        <begin position="833"/>
        <end position="857"/>
    </location>
</feature>
<feature type="compositionally biased region" description="Basic and acidic residues" evidence="1">
    <location>
        <begin position="77"/>
        <end position="95"/>
    </location>
</feature>
<dbReference type="Gene3D" id="3.30.70.330">
    <property type="match status" value="1"/>
</dbReference>
<reference evidence="3 4" key="1">
    <citation type="journal article" date="2018" name="IMA Fungus">
        <title>IMA Genome-F 10: Nine draft genome sequences of Claviceps purpurea s.lat., including C. arundinis, C. humidiphila, and C. cf. spartinae, pseudomolecules for the pitch canker pathogen Fusarium circinatum, draft genome of Davidsoniella eucalypti, Grosmannia galeiformis, Quambalaria eucalypti, and Teratosphaeria destructans.</title>
        <authorList>
            <person name="Wingfield B.D."/>
            <person name="Liu M."/>
            <person name="Nguyen H.D."/>
            <person name="Lane F.A."/>
            <person name="Morgan S.W."/>
            <person name="De Vos L."/>
            <person name="Wilken P.M."/>
            <person name="Duong T.A."/>
            <person name="Aylward J."/>
            <person name="Coetzee M.P."/>
            <person name="Dadej K."/>
            <person name="De Beer Z.W."/>
            <person name="Findlay W."/>
            <person name="Havenga M."/>
            <person name="Kolarik M."/>
            <person name="Menzies J.G."/>
            <person name="Naidoo K."/>
            <person name="Pochopski O."/>
            <person name="Shoukouhi P."/>
            <person name="Santana Q.C."/>
            <person name="Seifert K.A."/>
            <person name="Soal N."/>
            <person name="Steenkamp E.T."/>
            <person name="Tatham C.T."/>
            <person name="van der Nest M.A."/>
            <person name="Wingfield M.J."/>
        </authorList>
    </citation>
    <scope>NUCLEOTIDE SEQUENCE [LARGE SCALE GENOMIC DNA]</scope>
    <source>
        <strain evidence="3">CMW44962</strain>
    </source>
</reference>
<feature type="transmembrane region" description="Helical" evidence="2">
    <location>
        <begin position="703"/>
        <end position="727"/>
    </location>
</feature>
<proteinExistence type="predicted"/>
<dbReference type="Proteomes" id="UP001138500">
    <property type="component" value="Unassembled WGS sequence"/>
</dbReference>
<feature type="compositionally biased region" description="Basic residues" evidence="1">
    <location>
        <begin position="60"/>
        <end position="71"/>
    </location>
</feature>
<feature type="transmembrane region" description="Helical" evidence="2">
    <location>
        <begin position="780"/>
        <end position="813"/>
    </location>
</feature>
<keyword evidence="2" id="KW-0472">Membrane</keyword>
<feature type="compositionally biased region" description="Basic and acidic residues" evidence="1">
    <location>
        <begin position="17"/>
        <end position="27"/>
    </location>
</feature>
<feature type="region of interest" description="Disordered" evidence="1">
    <location>
        <begin position="270"/>
        <end position="318"/>
    </location>
</feature>
<sequence>MDRYRQQPKGPQIHAVPDSEKYVDNGKKLPWAYDTVTTSIGLNDERSRELPEKGPFGRASGRRRGTSRSRSKTAEPAQREEDRARLEQMRGEDKVFGSLGRKAGKDDRGREVLGEVDQNAVSQADKIPAAVAGKVELDGEATEVMLYGFGDDLQWAALDFYERVSGGSILEDYDRVAPGARGYEGVARSYSRSGMRKSLSKAAIKKKNTFAGGKHWIKVTFSSRAAAELAIARAPHMVRGYMVFAEPWQGRGPARDEATPATMEGAMISNEKVPPSFSTNTLGASPNTSQTLESSTERETPSQGQAQPPPPRLPWGNGFAASSSSSAFAASSSRANNAQTLIQRPPSTISRVQGARVQTLLPAEQALLPKQPKKSVLAWIGGSELIGSTVPRKEDGSFDRERASWYWLIFFLIDSVFGTDFCGLKGDDLIDVHRATVKCQGNSPNTMADDQQLHKHELHADGNSTASPTKHHDIGKNVEETAKNAIENVKTTFGNAVVGLQHIKWEELPEHVKDYIKNNPKMTAFQILSLLLCLVPGLIVTPLLGIMGFSSIGPVAGKSSTAAAGFQSSFGTPLAFRAFQSAAMGGWGAAAVNGVVSGGAAAAGVVGSWFGVKKDQGKRGGNFSTELFIHVILSIYKSSFNTKRPSKEEINNIIMPLFALFMPLLAALGFGGIGPIAASWAAWWQSTFGVSTLFSLFQSAAMGGYGVPFVNALFGVMAGAAGAAGLCNHHKMGQAISVVQKAVHSIQKALTDIVTKPVSENLENVQTYCRNNARQLAIQAVAMTIALVPAIVAGPALAAMGFGAAGPIAGMLAPAWQSAFGTGALFSTLQSAAMGGYGVAAVNTVVTSGALGAAAAAEMAKKRKKDDEED</sequence>
<dbReference type="InterPro" id="IPR038213">
    <property type="entry name" value="IFI6/IFI27-like_sf"/>
</dbReference>
<organism evidence="3 4">
    <name type="scientific">Teratosphaeria destructans</name>
    <dbReference type="NCBI Taxonomy" id="418781"/>
    <lineage>
        <taxon>Eukaryota</taxon>
        <taxon>Fungi</taxon>
        <taxon>Dikarya</taxon>
        <taxon>Ascomycota</taxon>
        <taxon>Pezizomycotina</taxon>
        <taxon>Dothideomycetes</taxon>
        <taxon>Dothideomycetidae</taxon>
        <taxon>Mycosphaerellales</taxon>
        <taxon>Teratosphaeriaceae</taxon>
        <taxon>Teratosphaeria</taxon>
    </lineage>
</organism>
<protein>
    <submittedName>
        <fullName evidence="3">Nucleoporin NUP53-like</fullName>
    </submittedName>
</protein>
<dbReference type="InterPro" id="IPR012677">
    <property type="entry name" value="Nucleotide-bd_a/b_plait_sf"/>
</dbReference>
<comment type="caution">
    <text evidence="3">The sequence shown here is derived from an EMBL/GenBank/DDBJ whole genome shotgun (WGS) entry which is preliminary data.</text>
</comment>
<feature type="compositionally biased region" description="Basic and acidic residues" evidence="1">
    <location>
        <begin position="43"/>
        <end position="52"/>
    </location>
</feature>
<dbReference type="Gene3D" id="6.10.110.10">
    <property type="match status" value="2"/>
</dbReference>
<keyword evidence="2" id="KW-1133">Transmembrane helix</keyword>
<dbReference type="OrthoDB" id="8033832at2759"/>